<dbReference type="PANTHER" id="PTHR48111">
    <property type="entry name" value="REGULATOR OF RPOS"/>
    <property type="match status" value="1"/>
</dbReference>
<keyword evidence="1 6" id="KW-0597">Phosphoprotein</keyword>
<feature type="domain" description="OmpR/PhoB-type" evidence="9">
    <location>
        <begin position="128"/>
        <end position="232"/>
    </location>
</feature>
<dbReference type="SMART" id="SM00862">
    <property type="entry name" value="Trans_reg_C"/>
    <property type="match status" value="1"/>
</dbReference>
<proteinExistence type="predicted"/>
<keyword evidence="3" id="KW-0805">Transcription regulation</keyword>
<dbReference type="InterPro" id="IPR011006">
    <property type="entry name" value="CheY-like_superfamily"/>
</dbReference>
<dbReference type="SUPFAM" id="SSF52172">
    <property type="entry name" value="CheY-like"/>
    <property type="match status" value="1"/>
</dbReference>
<dbReference type="GO" id="GO:0006355">
    <property type="term" value="P:regulation of DNA-templated transcription"/>
    <property type="evidence" value="ECO:0007669"/>
    <property type="project" value="InterPro"/>
</dbReference>
<dbReference type="FunFam" id="1.10.10.10:FF:000005">
    <property type="entry name" value="Two-component system response regulator"/>
    <property type="match status" value="1"/>
</dbReference>
<dbReference type="Pfam" id="PF00072">
    <property type="entry name" value="Response_reg"/>
    <property type="match status" value="1"/>
</dbReference>
<evidence type="ECO:0000256" key="7">
    <source>
        <dbReference type="PROSITE-ProRule" id="PRU01091"/>
    </source>
</evidence>
<feature type="domain" description="Response regulatory" evidence="8">
    <location>
        <begin position="6"/>
        <end position="120"/>
    </location>
</feature>
<dbReference type="PROSITE" id="PS50110">
    <property type="entry name" value="RESPONSE_REGULATORY"/>
    <property type="match status" value="1"/>
</dbReference>
<dbReference type="InterPro" id="IPR001867">
    <property type="entry name" value="OmpR/PhoB-type_DNA-bd"/>
</dbReference>
<dbReference type="Pfam" id="PF00486">
    <property type="entry name" value="Trans_reg_C"/>
    <property type="match status" value="1"/>
</dbReference>
<keyword evidence="5" id="KW-0804">Transcription</keyword>
<gene>
    <name evidence="10" type="primary">arlR</name>
    <name evidence="10" type="ORF">DSM104329_05392</name>
</gene>
<sequence>MGLAMRILVVEDERTLAGFIEQALLAEGYAVTLAHDGPGAEIEALTGDYALVLLDVMLPGRSGLDVLDAIRARKPELPVIVLTARGAIEQKVEGLDRGANDYVTKPFSFEELLARVRAHLRAPGQREASVLEVGDVRLDLRTRRVERDGHEVRLTAREFELLAYLARHPDQVLSREQILNAVWGFDFDPGTKVLEVYIGYLRRKLGEGEGEGEGDGGGPIETVRNVGYRLRVPRA</sequence>
<evidence type="ECO:0000256" key="2">
    <source>
        <dbReference type="ARBA" id="ARBA00023012"/>
    </source>
</evidence>
<evidence type="ECO:0000259" key="9">
    <source>
        <dbReference type="PROSITE" id="PS51755"/>
    </source>
</evidence>
<feature type="DNA-binding region" description="OmpR/PhoB-type" evidence="7">
    <location>
        <begin position="128"/>
        <end position="232"/>
    </location>
</feature>
<dbReference type="KEGG" id="sbae:DSM104329_05392"/>
<evidence type="ECO:0000256" key="3">
    <source>
        <dbReference type="ARBA" id="ARBA00023015"/>
    </source>
</evidence>
<dbReference type="CDD" id="cd00383">
    <property type="entry name" value="trans_reg_C"/>
    <property type="match status" value="1"/>
</dbReference>
<protein>
    <submittedName>
        <fullName evidence="10">Response regulator ArlR</fullName>
    </submittedName>
</protein>
<dbReference type="GO" id="GO:0032993">
    <property type="term" value="C:protein-DNA complex"/>
    <property type="evidence" value="ECO:0007669"/>
    <property type="project" value="TreeGrafter"/>
</dbReference>
<evidence type="ECO:0000259" key="8">
    <source>
        <dbReference type="PROSITE" id="PS50110"/>
    </source>
</evidence>
<dbReference type="AlphaFoldDB" id="A0A9E6Y2R2"/>
<evidence type="ECO:0000256" key="5">
    <source>
        <dbReference type="ARBA" id="ARBA00023163"/>
    </source>
</evidence>
<dbReference type="GO" id="GO:0000156">
    <property type="term" value="F:phosphorelay response regulator activity"/>
    <property type="evidence" value="ECO:0007669"/>
    <property type="project" value="TreeGrafter"/>
</dbReference>
<dbReference type="Proteomes" id="UP001162834">
    <property type="component" value="Chromosome"/>
</dbReference>
<feature type="modified residue" description="4-aspartylphosphate" evidence="6">
    <location>
        <position position="55"/>
    </location>
</feature>
<dbReference type="InterPro" id="IPR039420">
    <property type="entry name" value="WalR-like"/>
</dbReference>
<evidence type="ECO:0000313" key="10">
    <source>
        <dbReference type="EMBL" id="UGS38960.1"/>
    </source>
</evidence>
<name>A0A9E6Y2R2_9ACTN</name>
<dbReference type="PROSITE" id="PS51755">
    <property type="entry name" value="OMPR_PHOB"/>
    <property type="match status" value="1"/>
</dbReference>
<accession>A0A9E6Y2R2</accession>
<evidence type="ECO:0000256" key="1">
    <source>
        <dbReference type="ARBA" id="ARBA00022553"/>
    </source>
</evidence>
<dbReference type="InterPro" id="IPR001789">
    <property type="entry name" value="Sig_transdc_resp-reg_receiver"/>
</dbReference>
<dbReference type="SMART" id="SM00448">
    <property type="entry name" value="REC"/>
    <property type="match status" value="1"/>
</dbReference>
<dbReference type="EMBL" id="CP087164">
    <property type="protein sequence ID" value="UGS38960.1"/>
    <property type="molecule type" value="Genomic_DNA"/>
</dbReference>
<dbReference type="Gene3D" id="6.10.250.690">
    <property type="match status" value="1"/>
</dbReference>
<reference evidence="10" key="1">
    <citation type="journal article" date="2022" name="Int. J. Syst. Evol. Microbiol.">
        <title>Pseudomonas aegrilactucae sp. nov. and Pseudomonas morbosilactucae sp. nov., pathogens causing bacterial rot of lettuce in Japan.</title>
        <authorList>
            <person name="Sawada H."/>
            <person name="Fujikawa T."/>
            <person name="Satou M."/>
        </authorList>
    </citation>
    <scope>NUCLEOTIDE SEQUENCE</scope>
    <source>
        <strain evidence="10">0166_1</strain>
    </source>
</reference>
<dbReference type="GO" id="GO:0005829">
    <property type="term" value="C:cytosol"/>
    <property type="evidence" value="ECO:0007669"/>
    <property type="project" value="TreeGrafter"/>
</dbReference>
<dbReference type="GO" id="GO:0000976">
    <property type="term" value="F:transcription cis-regulatory region binding"/>
    <property type="evidence" value="ECO:0007669"/>
    <property type="project" value="TreeGrafter"/>
</dbReference>
<evidence type="ECO:0000256" key="6">
    <source>
        <dbReference type="PROSITE-ProRule" id="PRU00169"/>
    </source>
</evidence>
<dbReference type="Gene3D" id="3.40.50.2300">
    <property type="match status" value="1"/>
</dbReference>
<keyword evidence="11" id="KW-1185">Reference proteome</keyword>
<evidence type="ECO:0000313" key="11">
    <source>
        <dbReference type="Proteomes" id="UP001162834"/>
    </source>
</evidence>
<organism evidence="10 11">
    <name type="scientific">Capillimicrobium parvum</name>
    <dbReference type="NCBI Taxonomy" id="2884022"/>
    <lineage>
        <taxon>Bacteria</taxon>
        <taxon>Bacillati</taxon>
        <taxon>Actinomycetota</taxon>
        <taxon>Thermoleophilia</taxon>
        <taxon>Solirubrobacterales</taxon>
        <taxon>Capillimicrobiaceae</taxon>
        <taxon>Capillimicrobium</taxon>
    </lineage>
</organism>
<dbReference type="PANTHER" id="PTHR48111:SF38">
    <property type="entry name" value="TWO-COMPONENT RESPONSE REGULATOR"/>
    <property type="match status" value="1"/>
</dbReference>
<evidence type="ECO:0000256" key="4">
    <source>
        <dbReference type="ARBA" id="ARBA00023125"/>
    </source>
</evidence>
<dbReference type="Gene3D" id="1.10.10.10">
    <property type="entry name" value="Winged helix-like DNA-binding domain superfamily/Winged helix DNA-binding domain"/>
    <property type="match status" value="1"/>
</dbReference>
<dbReference type="InterPro" id="IPR036388">
    <property type="entry name" value="WH-like_DNA-bd_sf"/>
</dbReference>
<keyword evidence="4 7" id="KW-0238">DNA-binding</keyword>
<keyword evidence="2" id="KW-0902">Two-component regulatory system</keyword>